<protein>
    <submittedName>
        <fullName evidence="1">Uncharacterized protein</fullName>
    </submittedName>
</protein>
<dbReference type="EMBL" id="UINC01001560">
    <property type="protein sequence ID" value="SUZ83651.1"/>
    <property type="molecule type" value="Genomic_DNA"/>
</dbReference>
<gene>
    <name evidence="1" type="ORF">METZ01_LOCUS36505</name>
</gene>
<reference evidence="1" key="1">
    <citation type="submission" date="2018-05" db="EMBL/GenBank/DDBJ databases">
        <authorList>
            <person name="Lanie J.A."/>
            <person name="Ng W.-L."/>
            <person name="Kazmierczak K.M."/>
            <person name="Andrzejewski T.M."/>
            <person name="Davidsen T.M."/>
            <person name="Wayne K.J."/>
            <person name="Tettelin H."/>
            <person name="Glass J.I."/>
            <person name="Rusch D."/>
            <person name="Podicherti R."/>
            <person name="Tsui H.-C.T."/>
            <person name="Winkler M.E."/>
        </authorList>
    </citation>
    <scope>NUCLEOTIDE SEQUENCE</scope>
</reference>
<organism evidence="1">
    <name type="scientific">marine metagenome</name>
    <dbReference type="NCBI Taxonomy" id="408172"/>
    <lineage>
        <taxon>unclassified sequences</taxon>
        <taxon>metagenomes</taxon>
        <taxon>ecological metagenomes</taxon>
    </lineage>
</organism>
<sequence>MDTTYTCSKCGMSVKSKCAKCDEPLLNNTIDLDNGDQVQVSYCPICEGKIKSPMCCGLDMSCEI</sequence>
<dbReference type="AlphaFoldDB" id="A0A381QW60"/>
<name>A0A381QW60_9ZZZZ</name>
<proteinExistence type="predicted"/>
<accession>A0A381QW60</accession>
<evidence type="ECO:0000313" key="1">
    <source>
        <dbReference type="EMBL" id="SUZ83651.1"/>
    </source>
</evidence>